<dbReference type="InterPro" id="IPR036345">
    <property type="entry name" value="ExoRNase_PH_dom2_sf"/>
</dbReference>
<comment type="subcellular location">
    <subcellularLocation>
        <location evidence="1">Nucleus</location>
    </subcellularLocation>
</comment>
<dbReference type="GO" id="GO:0016075">
    <property type="term" value="P:rRNA catabolic process"/>
    <property type="evidence" value="ECO:0007669"/>
    <property type="project" value="TreeGrafter"/>
</dbReference>
<dbReference type="GO" id="GO:0000177">
    <property type="term" value="C:cytoplasmic exosome (RNase complex)"/>
    <property type="evidence" value="ECO:0007669"/>
    <property type="project" value="TreeGrafter"/>
</dbReference>
<dbReference type="PANTHER" id="PTHR11953">
    <property type="entry name" value="EXOSOME COMPLEX COMPONENT"/>
    <property type="match status" value="1"/>
</dbReference>
<dbReference type="GO" id="GO:0071051">
    <property type="term" value="P:poly(A)-dependent snoRNA 3'-end processing"/>
    <property type="evidence" value="ECO:0007669"/>
    <property type="project" value="TreeGrafter"/>
</dbReference>
<evidence type="ECO:0000256" key="6">
    <source>
        <dbReference type="SAM" id="MobiDB-lite"/>
    </source>
</evidence>
<dbReference type="AlphaFoldDB" id="A0A3N2Q004"/>
<dbReference type="GeneID" id="39577205"/>
<dbReference type="InterPro" id="IPR050080">
    <property type="entry name" value="RNase_PH"/>
</dbReference>
<dbReference type="InterPro" id="IPR001247">
    <property type="entry name" value="ExoRNase_PH_dom1"/>
</dbReference>
<gene>
    <name evidence="8" type="ORF">SODALDRAFT_293850</name>
</gene>
<evidence type="ECO:0000256" key="5">
    <source>
        <dbReference type="ARBA" id="ARBA00023242"/>
    </source>
</evidence>
<evidence type="ECO:0000256" key="3">
    <source>
        <dbReference type="ARBA" id="ARBA00022552"/>
    </source>
</evidence>
<name>A0A3N2Q004_SODAK</name>
<dbReference type="InterPro" id="IPR027408">
    <property type="entry name" value="PNPase/RNase_PH_dom_sf"/>
</dbReference>
<dbReference type="Gene3D" id="3.30.230.70">
    <property type="entry name" value="GHMP Kinase, N-terminal domain"/>
    <property type="match status" value="1"/>
</dbReference>
<accession>A0A3N2Q004</accession>
<evidence type="ECO:0000259" key="7">
    <source>
        <dbReference type="Pfam" id="PF01138"/>
    </source>
</evidence>
<dbReference type="STRING" id="1314773.A0A3N2Q004"/>
<keyword evidence="5" id="KW-0539">Nucleus</keyword>
<dbReference type="GO" id="GO:0006364">
    <property type="term" value="P:rRNA processing"/>
    <property type="evidence" value="ECO:0007669"/>
    <property type="project" value="UniProtKB-KW"/>
</dbReference>
<dbReference type="Proteomes" id="UP000272025">
    <property type="component" value="Unassembled WGS sequence"/>
</dbReference>
<sequence length="227" mass="24603">MMKSHPNGHLSHLNRTDGSATLSNEGYQVVASVNGPMEAQRREENPFEAIIDVVLRPLAGIGGTRERQLESIIERALRQLILVKRYPRCVFQVTLQVTQTHRGDLINDKAVQAHKKLAWVASLLHAAILALLAAAVPLKEIATCVVIATPREAMGREPIRNPSAEIMSKAKSLHLLCFTTSGALLLAESEGECTLEEWDAAMCAGRATCCRQLPIGEIGPNVGLTGV</sequence>
<evidence type="ECO:0000313" key="9">
    <source>
        <dbReference type="Proteomes" id="UP000272025"/>
    </source>
</evidence>
<keyword evidence="3" id="KW-0698">rRNA processing</keyword>
<evidence type="ECO:0000256" key="4">
    <source>
        <dbReference type="ARBA" id="ARBA00022835"/>
    </source>
</evidence>
<dbReference type="GO" id="GO:0071028">
    <property type="term" value="P:nuclear mRNA surveillance"/>
    <property type="evidence" value="ECO:0007669"/>
    <property type="project" value="TreeGrafter"/>
</dbReference>
<keyword evidence="9" id="KW-1185">Reference proteome</keyword>
<reference evidence="8 9" key="1">
    <citation type="journal article" date="2018" name="Mol. Ecol.">
        <title>The obligate alkalophilic soda-lake fungus Sodiomyces alkalinus has shifted to a protein diet.</title>
        <authorList>
            <person name="Grum-Grzhimaylo A.A."/>
            <person name="Falkoski D.L."/>
            <person name="van den Heuvel J."/>
            <person name="Valero-Jimenez C.A."/>
            <person name="Min B."/>
            <person name="Choi I.G."/>
            <person name="Lipzen A."/>
            <person name="Daum C.G."/>
            <person name="Aanen D.K."/>
            <person name="Tsang A."/>
            <person name="Henrissat B."/>
            <person name="Bilanenko E.N."/>
            <person name="de Vries R.P."/>
            <person name="van Kan J.A.L."/>
            <person name="Grigoriev I.V."/>
            <person name="Debets A.J.M."/>
        </authorList>
    </citation>
    <scope>NUCLEOTIDE SEQUENCE [LARGE SCALE GENOMIC DNA]</scope>
    <source>
        <strain evidence="8 9">F11</strain>
    </source>
</reference>
<organism evidence="8 9">
    <name type="scientific">Sodiomyces alkalinus (strain CBS 110278 / VKM F-3762 / F11)</name>
    <name type="common">Alkaliphilic filamentous fungus</name>
    <dbReference type="NCBI Taxonomy" id="1314773"/>
    <lineage>
        <taxon>Eukaryota</taxon>
        <taxon>Fungi</taxon>
        <taxon>Dikarya</taxon>
        <taxon>Ascomycota</taxon>
        <taxon>Pezizomycotina</taxon>
        <taxon>Sordariomycetes</taxon>
        <taxon>Hypocreomycetidae</taxon>
        <taxon>Glomerellales</taxon>
        <taxon>Plectosphaerellaceae</taxon>
        <taxon>Sodiomyces</taxon>
    </lineage>
</organism>
<evidence type="ECO:0000256" key="2">
    <source>
        <dbReference type="ARBA" id="ARBA00006678"/>
    </source>
</evidence>
<dbReference type="InterPro" id="IPR020568">
    <property type="entry name" value="Ribosomal_Su5_D2-typ_SF"/>
</dbReference>
<dbReference type="OrthoDB" id="27298at2759"/>
<dbReference type="PANTHER" id="PTHR11953:SF1">
    <property type="entry name" value="EXOSOME COMPLEX COMPONENT RRP46"/>
    <property type="match status" value="1"/>
</dbReference>
<dbReference type="GO" id="GO:0000176">
    <property type="term" value="C:nuclear exosome (RNase complex)"/>
    <property type="evidence" value="ECO:0007669"/>
    <property type="project" value="TreeGrafter"/>
</dbReference>
<dbReference type="RefSeq" id="XP_028467907.1">
    <property type="nucleotide sequence ID" value="XM_028608727.1"/>
</dbReference>
<comment type="similarity">
    <text evidence="2">Belongs to the RNase PH family.</text>
</comment>
<feature type="domain" description="Exoribonuclease phosphorolytic" evidence="7">
    <location>
        <begin position="11"/>
        <end position="134"/>
    </location>
</feature>
<proteinExistence type="inferred from homology"/>
<dbReference type="GO" id="GO:0005730">
    <property type="term" value="C:nucleolus"/>
    <property type="evidence" value="ECO:0007669"/>
    <property type="project" value="TreeGrafter"/>
</dbReference>
<evidence type="ECO:0000313" key="8">
    <source>
        <dbReference type="EMBL" id="ROT40101.1"/>
    </source>
</evidence>
<protein>
    <recommendedName>
        <fullName evidence="7">Exoribonuclease phosphorolytic domain-containing protein</fullName>
    </recommendedName>
</protein>
<dbReference type="SUPFAM" id="SSF55666">
    <property type="entry name" value="Ribonuclease PH domain 2-like"/>
    <property type="match status" value="1"/>
</dbReference>
<dbReference type="GO" id="GO:0034475">
    <property type="term" value="P:U4 snRNA 3'-end processing"/>
    <property type="evidence" value="ECO:0007669"/>
    <property type="project" value="TreeGrafter"/>
</dbReference>
<dbReference type="GO" id="GO:0003723">
    <property type="term" value="F:RNA binding"/>
    <property type="evidence" value="ECO:0007669"/>
    <property type="project" value="TreeGrafter"/>
</dbReference>
<dbReference type="Pfam" id="PF01138">
    <property type="entry name" value="RNase_PH"/>
    <property type="match status" value="1"/>
</dbReference>
<dbReference type="EMBL" id="ML119053">
    <property type="protein sequence ID" value="ROT40101.1"/>
    <property type="molecule type" value="Genomic_DNA"/>
</dbReference>
<dbReference type="SUPFAM" id="SSF54211">
    <property type="entry name" value="Ribosomal protein S5 domain 2-like"/>
    <property type="match status" value="1"/>
</dbReference>
<keyword evidence="4" id="KW-0271">Exosome</keyword>
<feature type="region of interest" description="Disordered" evidence="6">
    <location>
        <begin position="1"/>
        <end position="20"/>
    </location>
</feature>
<evidence type="ECO:0000256" key="1">
    <source>
        <dbReference type="ARBA" id="ARBA00004123"/>
    </source>
</evidence>